<evidence type="ECO:0008006" key="5">
    <source>
        <dbReference type="Google" id="ProtNLM"/>
    </source>
</evidence>
<dbReference type="PROSITE" id="PS51257">
    <property type="entry name" value="PROKAR_LIPOPROTEIN"/>
    <property type="match status" value="1"/>
</dbReference>
<dbReference type="Proteomes" id="UP000315700">
    <property type="component" value="Chromosome"/>
</dbReference>
<evidence type="ECO:0000256" key="2">
    <source>
        <dbReference type="SAM" id="SignalP"/>
    </source>
</evidence>
<dbReference type="RefSeq" id="WP_145028383.1">
    <property type="nucleotide sequence ID" value="NZ_CP036271.1"/>
</dbReference>
<dbReference type="InParanoid" id="A0A517SAX7"/>
<keyword evidence="2" id="KW-0732">Signal</keyword>
<name>A0A517SAX7_9PLAN</name>
<keyword evidence="4" id="KW-1185">Reference proteome</keyword>
<dbReference type="OrthoDB" id="281529at2"/>
<evidence type="ECO:0000313" key="3">
    <source>
        <dbReference type="EMBL" id="QDT53290.1"/>
    </source>
</evidence>
<feature type="compositionally biased region" description="Low complexity" evidence="1">
    <location>
        <begin position="112"/>
        <end position="124"/>
    </location>
</feature>
<dbReference type="KEGG" id="ccos:Pan44_13060"/>
<organism evidence="3 4">
    <name type="scientific">Caulifigura coniformis</name>
    <dbReference type="NCBI Taxonomy" id="2527983"/>
    <lineage>
        <taxon>Bacteria</taxon>
        <taxon>Pseudomonadati</taxon>
        <taxon>Planctomycetota</taxon>
        <taxon>Planctomycetia</taxon>
        <taxon>Planctomycetales</taxon>
        <taxon>Planctomycetaceae</taxon>
        <taxon>Caulifigura</taxon>
    </lineage>
</organism>
<feature type="chain" id="PRO_5021987350" description="TRASH transcription regulator C-terminal archaeal domain-containing protein" evidence="2">
    <location>
        <begin position="29"/>
        <end position="124"/>
    </location>
</feature>
<proteinExistence type="predicted"/>
<sequence length="124" mass="12953" precursor="true">MLSRFLPLTLLLAAIALAGCGASDPAPAKDDKPVLTEADKALIEKQKLCLVADEPLGSMGTPIKLTVKGRDVFLCCEGCREAVLKDPDKYLAKLDANGTVVVAPKTDEPAKTEAPQTAEPAPAP</sequence>
<accession>A0A517SAX7</accession>
<reference evidence="3 4" key="1">
    <citation type="submission" date="2019-02" db="EMBL/GenBank/DDBJ databases">
        <title>Deep-cultivation of Planctomycetes and their phenomic and genomic characterization uncovers novel biology.</title>
        <authorList>
            <person name="Wiegand S."/>
            <person name="Jogler M."/>
            <person name="Boedeker C."/>
            <person name="Pinto D."/>
            <person name="Vollmers J."/>
            <person name="Rivas-Marin E."/>
            <person name="Kohn T."/>
            <person name="Peeters S.H."/>
            <person name="Heuer A."/>
            <person name="Rast P."/>
            <person name="Oberbeckmann S."/>
            <person name="Bunk B."/>
            <person name="Jeske O."/>
            <person name="Meyerdierks A."/>
            <person name="Storesund J.E."/>
            <person name="Kallscheuer N."/>
            <person name="Luecker S."/>
            <person name="Lage O.M."/>
            <person name="Pohl T."/>
            <person name="Merkel B.J."/>
            <person name="Hornburger P."/>
            <person name="Mueller R.-W."/>
            <person name="Bruemmer F."/>
            <person name="Labrenz M."/>
            <person name="Spormann A.M."/>
            <person name="Op den Camp H."/>
            <person name="Overmann J."/>
            <person name="Amann R."/>
            <person name="Jetten M.S.M."/>
            <person name="Mascher T."/>
            <person name="Medema M.H."/>
            <person name="Devos D.P."/>
            <person name="Kaster A.-K."/>
            <person name="Ovreas L."/>
            <person name="Rohde M."/>
            <person name="Galperin M.Y."/>
            <person name="Jogler C."/>
        </authorList>
    </citation>
    <scope>NUCLEOTIDE SEQUENCE [LARGE SCALE GENOMIC DNA]</scope>
    <source>
        <strain evidence="3 4">Pan44</strain>
    </source>
</reference>
<evidence type="ECO:0000313" key="4">
    <source>
        <dbReference type="Proteomes" id="UP000315700"/>
    </source>
</evidence>
<dbReference type="AlphaFoldDB" id="A0A517SAX7"/>
<gene>
    <name evidence="3" type="ORF">Pan44_13060</name>
</gene>
<protein>
    <recommendedName>
        <fullName evidence="5">TRASH transcription regulator C-terminal archaeal domain-containing protein</fullName>
    </recommendedName>
</protein>
<evidence type="ECO:0000256" key="1">
    <source>
        <dbReference type="SAM" id="MobiDB-lite"/>
    </source>
</evidence>
<feature type="signal peptide" evidence="2">
    <location>
        <begin position="1"/>
        <end position="28"/>
    </location>
</feature>
<dbReference type="EMBL" id="CP036271">
    <property type="protein sequence ID" value="QDT53290.1"/>
    <property type="molecule type" value="Genomic_DNA"/>
</dbReference>
<feature type="region of interest" description="Disordered" evidence="1">
    <location>
        <begin position="105"/>
        <end position="124"/>
    </location>
</feature>